<protein>
    <recommendedName>
        <fullName evidence="1">Transcription factor zinc-finger domain-containing protein</fullName>
    </recommendedName>
</protein>
<evidence type="ECO:0000259" key="1">
    <source>
        <dbReference type="Pfam" id="PF13453"/>
    </source>
</evidence>
<gene>
    <name evidence="2" type="ORF">S01H1_33375</name>
</gene>
<feature type="domain" description="Transcription factor zinc-finger" evidence="1">
    <location>
        <begin position="2"/>
        <end position="40"/>
    </location>
</feature>
<dbReference type="Pfam" id="PF13453">
    <property type="entry name" value="Zn_ribbon_TFIIB"/>
    <property type="match status" value="2"/>
</dbReference>
<reference evidence="2" key="1">
    <citation type="journal article" date="2014" name="Front. Microbiol.">
        <title>High frequency of phylogenetically diverse reductive dehalogenase-homologous genes in deep subseafloor sedimentary metagenomes.</title>
        <authorList>
            <person name="Kawai M."/>
            <person name="Futagami T."/>
            <person name="Toyoda A."/>
            <person name="Takaki Y."/>
            <person name="Nishi S."/>
            <person name="Hori S."/>
            <person name="Arai W."/>
            <person name="Tsubouchi T."/>
            <person name="Morono Y."/>
            <person name="Uchiyama I."/>
            <person name="Ito T."/>
            <person name="Fujiyama A."/>
            <person name="Inagaki F."/>
            <person name="Takami H."/>
        </authorList>
    </citation>
    <scope>NUCLEOTIDE SEQUENCE</scope>
    <source>
        <strain evidence="2">Expedition CK06-06</strain>
    </source>
</reference>
<dbReference type="InterPro" id="IPR027392">
    <property type="entry name" value="TF_Znf"/>
</dbReference>
<evidence type="ECO:0000313" key="2">
    <source>
        <dbReference type="EMBL" id="GAG10596.1"/>
    </source>
</evidence>
<name>X0WD42_9ZZZZ</name>
<proteinExistence type="predicted"/>
<comment type="caution">
    <text evidence="2">The sequence shown here is derived from an EMBL/GenBank/DDBJ whole genome shotgun (WGS) entry which is preliminary data.</text>
</comment>
<dbReference type="AlphaFoldDB" id="X0WD42"/>
<feature type="domain" description="Transcription factor zinc-finger" evidence="1">
    <location>
        <begin position="65"/>
        <end position="108"/>
    </location>
</feature>
<dbReference type="EMBL" id="BARS01020718">
    <property type="protein sequence ID" value="GAG10596.1"/>
    <property type="molecule type" value="Genomic_DNA"/>
</dbReference>
<organism evidence="2">
    <name type="scientific">marine sediment metagenome</name>
    <dbReference type="NCBI Taxonomy" id="412755"/>
    <lineage>
        <taxon>unclassified sequences</taxon>
        <taxon>metagenomes</taxon>
        <taxon>ecological metagenomes</taxon>
    </lineage>
</organism>
<sequence length="132" mass="14946">MDCPVCKNAMITLELQDVEIDYCTDCGGIWLDAGELELLLGEPEKAKQLLDSFKIDSKSAEKIRKCPICDKKMKKVIAGSSKPTLLIDKCRKGDGLWFDKGELHDIFDRAKLDKDNKIQKLLTDMFGHNQIE</sequence>
<accession>X0WD42</accession>